<accession>A0ABD3QS07</accession>
<evidence type="ECO:0000313" key="2">
    <source>
        <dbReference type="EMBL" id="KAL3802799.1"/>
    </source>
</evidence>
<dbReference type="EMBL" id="JABMIG020000017">
    <property type="protein sequence ID" value="KAL3802799.1"/>
    <property type="molecule type" value="Genomic_DNA"/>
</dbReference>
<keyword evidence="3" id="KW-1185">Reference proteome</keyword>
<proteinExistence type="predicted"/>
<gene>
    <name evidence="2" type="ORF">HJC23_007576</name>
</gene>
<evidence type="ECO:0000256" key="1">
    <source>
        <dbReference type="SAM" id="MobiDB-lite"/>
    </source>
</evidence>
<sequence length="768" mass="86819">MQLTSATGASRTIGHRRLAIPRHIHINPFSTISRKQFTSPNRISSISSYEKAHAPFVSIVRRDVSLVDLARETENGDYDGELETMKSFNRDVNMRDDEDAQDHTNDDSNGEYDTYQEKDPICRVVATSDGKIPPIPAYSSLSPASKTLVQRLELLYTAQSQKTLRDLAYYLPSLCDKHAQNEVDEQTQNDQFISVLKQALEDGGFRLMEQRDFDLCSSLNAGYLLRLSLLPDLKHLDPTIGQEFYPELFDTCRENVAMNKNGKTNNKFLFDGRVLVFRRGYSQEVTTGRLLLPKLDYLQASLVQRSSALLTRKLGVLEQKVEDFVAVVFHTISNTNDTVASGQPGMESNLITSDRTSSLKAFRIRGNKIFKLGRYSVGESHSTFNLLANSLDINDALSSFLLCEVGNNCTSSVEQDMYEGIDAGNLRCQYDETFSSVEQNRRSNTAVRLLERVSIQNTVDFFSKSGRRGLVANFFKKSTLKEPSYEEVVVLWRPLQREKAMKTQWSQFSSLPDWLYAMARIFDMDHNLPKSVKNVPSDEDVRETFTPIEIKAFCDVPMANILAVLPKTKLVFRPADAFVFDVVSLVSFLALGASLKFDNPRLDLLALVSLSLFAIRTFFRYSNKYARYDLLVNKFLTKKLSHRGHGALNYIVSQANSQKALRLGLMRDWLHENNISICEERTESCQTRLNLSNNTFELGKLYANSKASTDAARVDFDVLSAIQDLLSLGLLDVMDEGDSPDFPSVLKVKNEQLSLSSIQQLWNDLLTD</sequence>
<dbReference type="PANTHER" id="PTHR33645:SF2">
    <property type="entry name" value="FAMILY PROTEIN, PUTATIVE (DUF3754)-RELATED"/>
    <property type="match status" value="1"/>
</dbReference>
<evidence type="ECO:0000313" key="3">
    <source>
        <dbReference type="Proteomes" id="UP001516023"/>
    </source>
</evidence>
<dbReference type="Pfam" id="PF12576">
    <property type="entry name" value="DUF3754"/>
    <property type="match status" value="1"/>
</dbReference>
<protein>
    <submittedName>
        <fullName evidence="2">Uncharacterized protein</fullName>
    </submittedName>
</protein>
<feature type="compositionally biased region" description="Basic and acidic residues" evidence="1">
    <location>
        <begin position="88"/>
        <end position="106"/>
    </location>
</feature>
<reference evidence="2 3" key="1">
    <citation type="journal article" date="2020" name="G3 (Bethesda)">
        <title>Improved Reference Genome for Cyclotella cryptica CCMP332, a Model for Cell Wall Morphogenesis, Salinity Adaptation, and Lipid Production in Diatoms (Bacillariophyta).</title>
        <authorList>
            <person name="Roberts W.R."/>
            <person name="Downey K.M."/>
            <person name="Ruck E.C."/>
            <person name="Traller J.C."/>
            <person name="Alverson A.J."/>
        </authorList>
    </citation>
    <scope>NUCLEOTIDE SEQUENCE [LARGE SCALE GENOMIC DNA]</scope>
    <source>
        <strain evidence="2 3">CCMP332</strain>
    </source>
</reference>
<comment type="caution">
    <text evidence="2">The sequence shown here is derived from an EMBL/GenBank/DDBJ whole genome shotgun (WGS) entry which is preliminary data.</text>
</comment>
<dbReference type="AlphaFoldDB" id="A0ABD3QS07"/>
<name>A0ABD3QS07_9STRA</name>
<dbReference type="Proteomes" id="UP001516023">
    <property type="component" value="Unassembled WGS sequence"/>
</dbReference>
<feature type="region of interest" description="Disordered" evidence="1">
    <location>
        <begin position="80"/>
        <end position="114"/>
    </location>
</feature>
<organism evidence="2 3">
    <name type="scientific">Cyclotella cryptica</name>
    <dbReference type="NCBI Taxonomy" id="29204"/>
    <lineage>
        <taxon>Eukaryota</taxon>
        <taxon>Sar</taxon>
        <taxon>Stramenopiles</taxon>
        <taxon>Ochrophyta</taxon>
        <taxon>Bacillariophyta</taxon>
        <taxon>Coscinodiscophyceae</taxon>
        <taxon>Thalassiosirophycidae</taxon>
        <taxon>Stephanodiscales</taxon>
        <taxon>Stephanodiscaceae</taxon>
        <taxon>Cyclotella</taxon>
    </lineage>
</organism>
<dbReference type="PANTHER" id="PTHR33645">
    <property type="entry name" value="AMINOPEPTIDASE (DUF3754)"/>
    <property type="match status" value="1"/>
</dbReference>
<dbReference type="InterPro" id="IPR022227">
    <property type="entry name" value="DUF3754"/>
</dbReference>